<protein>
    <recommendedName>
        <fullName evidence="6">EF-hand domain-containing protein</fullName>
    </recommendedName>
</protein>
<evidence type="ECO:0000313" key="8">
    <source>
        <dbReference type="Proteomes" id="UP000694389"/>
    </source>
</evidence>
<keyword evidence="3" id="KW-0677">Repeat</keyword>
<dbReference type="Gene3D" id="1.10.238.10">
    <property type="entry name" value="EF-hand"/>
    <property type="match status" value="9"/>
</dbReference>
<dbReference type="GeneTree" id="ENSGT00390000013629"/>
<dbReference type="SMART" id="SM00054">
    <property type="entry name" value="EFh"/>
    <property type="match status" value="4"/>
</dbReference>
<sequence>MDYMQFLRSFRRAPAAQRACSSRSSVRRGPQNTSMSLSEIQKHLKDKIGGNLRTVIRVFRLFDYNREGHIQQHEFRRILDNYCIHLTDKEFQRLWKHYSPNNTSTISYELFLEKLGFGDSHNFRIAPVCTKLEVSSRGTTPPEKVKQRKQTPESLSRSCDAPSVLPHRKLQTLFYYKMCMNSTPVWQALQAFDTTHSGLVKQDVLRAVLSSFIFPMNPHSFQKLTSRYGVRATGPVRWKNFLGHFMSPLKEDCDTNLHPDGAFEQPVPDEDNLHLQDTYTRLKEIFHLLDTKEAGWITRADLRHLLERPGGTQPRTSLPRLQHSQITELVNALDPEHTGVIQLASLERLNPSIISAPTAPNPSPLPSPANAAEPLDDSEETEVTAVENVLLDKLCEQLSSVVAALKLCDPRHTGYVAQEDLKEVLSCYGVPISDTHFNKLCETSSCRPGSSSKLVYYTGFLKNLGVPLTDEIHASSCHEESCHTERPCTSPSSTPQSVRGQMTPSSLQVGPDTCNILDIVFQRMRLRLEQRHTSLTDRIQVITHSSDGTLSETDVRKILEDSWVILDNENFNKFTELLGFRDGRMECSVFLAMYEEAVARAGQQDSEGHGDKDEVDSQLTSAEQCLAVMKTRIKTIHGDNLTAFRLMDRKRKGVVDCHDFKVLYNSVGFFYREEEYQRLLDLIGLHPGSNLNYTEFVDVIENNGKRNKQGTQTTSVQEQLHELLASEARYKWADMSKVLCQFDTDGQGWIHKKSLRGLLFTYALPLRSDEFDQLWSRYTPEGQGCVAVGDFLEKLGFHHEGELGPRRQKLNQTVAQQDADGSVSSDAASLECIEQTLQDNYKGLSDSLTHLETRGDGTVTVEQLLSLLHTYSCSVQREQLVNHLHRLKVSMDDECKRLAYMDFLSAFDHQPEKYEPPPASPDAVRQMESLDSLSPGVALARMQELVAASATNLYKAFLAFDRSGTGMIKSLEFRQVLDNFCGRLSDKQYRYMLTKLELDYENCTVNWKDFLNKFQSQSPLMSADSCLSRTCEKGAKTRSGRTKTSENTEHLQQIQEVVSGHLCEISRELMDLDPSNSTTVSKEQFRQLCDRHSLRLTNDQFECVWSQMPVNEQKKLQYREFLKRYGALGRFPRTETGGPTNSVPLASPEPRETAGAILQRTKSAPQCTSRRPLSVGRPGTGSPLGSTGRTLRGTVQHCWKEIQRKCAEEDPQQEGHLSTTSFLEILHSLSIDVSREQFEHLAVKFDIMNNGCVSYHNFLRHFLLNLKPVEAKRAFERRKLPPPITPTSQGVLSKDCVEVMLRIYDVVCSSWTSIRRCFLTSDHTRTGIISVRDFRKVLRHFSVNLSEEEFFHLSSYFDANTTGKICYNNFLWAFLH</sequence>
<dbReference type="InterPro" id="IPR015070">
    <property type="entry name" value="EF_hand_DJBP"/>
</dbReference>
<dbReference type="CDD" id="cd00051">
    <property type="entry name" value="EFh"/>
    <property type="match status" value="1"/>
</dbReference>
<keyword evidence="1" id="KW-0597">Phosphoprotein</keyword>
<dbReference type="PROSITE" id="PS00018">
    <property type="entry name" value="EF_HAND_1"/>
    <property type="match status" value="1"/>
</dbReference>
<dbReference type="Proteomes" id="UP000694389">
    <property type="component" value="Unassembled WGS sequence"/>
</dbReference>
<dbReference type="PANTHER" id="PTHR20875:SF2">
    <property type="entry name" value="EF-HAND CALCIUM-BINDING DOMAIN-CONTAINING PROTEIN 6"/>
    <property type="match status" value="1"/>
</dbReference>
<reference evidence="7" key="1">
    <citation type="submission" date="2025-08" db="UniProtKB">
        <authorList>
            <consortium name="Ensembl"/>
        </authorList>
    </citation>
    <scope>IDENTIFICATION</scope>
</reference>
<name>A0A8P4KAB9_DICLA</name>
<dbReference type="SUPFAM" id="SSF47473">
    <property type="entry name" value="EF-hand"/>
    <property type="match status" value="6"/>
</dbReference>
<feature type="region of interest" description="Disordered" evidence="5">
    <location>
        <begin position="354"/>
        <end position="377"/>
    </location>
</feature>
<dbReference type="Ensembl" id="ENSDLAT00005079828.1">
    <property type="protein sequence ID" value="ENSDLAP00005065810.1"/>
    <property type="gene ID" value="ENSDLAG00005034312.1"/>
</dbReference>
<feature type="compositionally biased region" description="Polar residues" evidence="5">
    <location>
        <begin position="1160"/>
        <end position="1171"/>
    </location>
</feature>
<feature type="domain" description="EF-hand" evidence="6">
    <location>
        <begin position="277"/>
        <end position="312"/>
    </location>
</feature>
<evidence type="ECO:0000256" key="5">
    <source>
        <dbReference type="SAM" id="MobiDB-lite"/>
    </source>
</evidence>
<proteinExistence type="predicted"/>
<evidence type="ECO:0000313" key="7">
    <source>
        <dbReference type="Ensembl" id="ENSDLAP00005065810.1"/>
    </source>
</evidence>
<organism evidence="7 8">
    <name type="scientific">Dicentrarchus labrax</name>
    <name type="common">European seabass</name>
    <name type="synonym">Morone labrax</name>
    <dbReference type="NCBI Taxonomy" id="13489"/>
    <lineage>
        <taxon>Eukaryota</taxon>
        <taxon>Metazoa</taxon>
        <taxon>Chordata</taxon>
        <taxon>Craniata</taxon>
        <taxon>Vertebrata</taxon>
        <taxon>Euteleostomi</taxon>
        <taxon>Actinopterygii</taxon>
        <taxon>Neopterygii</taxon>
        <taxon>Teleostei</taxon>
        <taxon>Neoteleostei</taxon>
        <taxon>Acanthomorphata</taxon>
        <taxon>Eupercaria</taxon>
        <taxon>Moronidae</taxon>
        <taxon>Dicentrarchus</taxon>
    </lineage>
</organism>
<feature type="domain" description="EF-hand" evidence="6">
    <location>
        <begin position="50"/>
        <end position="85"/>
    </location>
</feature>
<feature type="compositionally biased region" description="Polar residues" evidence="5">
    <location>
        <begin position="487"/>
        <end position="506"/>
    </location>
</feature>
<dbReference type="InterPro" id="IPR011992">
    <property type="entry name" value="EF-hand-dom_pair"/>
</dbReference>
<dbReference type="PROSITE" id="PS50222">
    <property type="entry name" value="EF_HAND_2"/>
    <property type="match status" value="3"/>
</dbReference>
<feature type="region of interest" description="Disordered" evidence="5">
    <location>
        <begin position="135"/>
        <end position="160"/>
    </location>
</feature>
<feature type="region of interest" description="Disordered" evidence="5">
    <location>
        <begin position="482"/>
        <end position="506"/>
    </location>
</feature>
<evidence type="ECO:0000256" key="2">
    <source>
        <dbReference type="ARBA" id="ARBA00022723"/>
    </source>
</evidence>
<dbReference type="InterPro" id="IPR052603">
    <property type="entry name" value="EFCB6"/>
</dbReference>
<keyword evidence="2" id="KW-0479">Metal-binding</keyword>
<dbReference type="FunFam" id="1.10.238.10:FF:000179">
    <property type="entry name" value="EF-hand calcium-binding domain-containing protein 6"/>
    <property type="match status" value="1"/>
</dbReference>
<evidence type="ECO:0000259" key="6">
    <source>
        <dbReference type="PROSITE" id="PS50222"/>
    </source>
</evidence>
<accession>A0A8P4KAB9</accession>
<evidence type="ECO:0000256" key="1">
    <source>
        <dbReference type="ARBA" id="ARBA00022553"/>
    </source>
</evidence>
<dbReference type="FunFam" id="1.10.238.10:FF:000121">
    <property type="entry name" value="EF-hand calcium-binding domain-containing protein 6"/>
    <property type="match status" value="1"/>
</dbReference>
<dbReference type="Pfam" id="PF08976">
    <property type="entry name" value="EF-hand_11"/>
    <property type="match status" value="2"/>
</dbReference>
<dbReference type="GO" id="GO:0005509">
    <property type="term" value="F:calcium ion binding"/>
    <property type="evidence" value="ECO:0007669"/>
    <property type="project" value="InterPro"/>
</dbReference>
<reference evidence="7" key="2">
    <citation type="submission" date="2025-09" db="UniProtKB">
        <authorList>
            <consortium name="Ensembl"/>
        </authorList>
    </citation>
    <scope>IDENTIFICATION</scope>
</reference>
<evidence type="ECO:0000256" key="4">
    <source>
        <dbReference type="ARBA" id="ARBA00022837"/>
    </source>
</evidence>
<feature type="domain" description="EF-hand" evidence="6">
    <location>
        <begin position="948"/>
        <end position="983"/>
    </location>
</feature>
<dbReference type="PANTHER" id="PTHR20875">
    <property type="entry name" value="EF-HAND CALCIUM-BINDING DOMAIN-CONTAINING PROTEIN 6-RELATED"/>
    <property type="match status" value="1"/>
</dbReference>
<keyword evidence="8" id="KW-1185">Reference proteome</keyword>
<keyword evidence="4" id="KW-0106">Calcium</keyword>
<evidence type="ECO:0000256" key="3">
    <source>
        <dbReference type="ARBA" id="ARBA00022737"/>
    </source>
</evidence>
<feature type="region of interest" description="Disordered" evidence="5">
    <location>
        <begin position="1160"/>
        <end position="1188"/>
    </location>
</feature>
<dbReference type="InterPro" id="IPR018247">
    <property type="entry name" value="EF_Hand_1_Ca_BS"/>
</dbReference>
<dbReference type="InterPro" id="IPR002048">
    <property type="entry name" value="EF_hand_dom"/>
</dbReference>